<organism evidence="1 2">
    <name type="scientific">Cohnella fermenti</name>
    <dbReference type="NCBI Taxonomy" id="2565925"/>
    <lineage>
        <taxon>Bacteria</taxon>
        <taxon>Bacillati</taxon>
        <taxon>Bacillota</taxon>
        <taxon>Bacilli</taxon>
        <taxon>Bacillales</taxon>
        <taxon>Paenibacillaceae</taxon>
        <taxon>Cohnella</taxon>
    </lineage>
</organism>
<reference evidence="1 2" key="1">
    <citation type="submission" date="2019-04" db="EMBL/GenBank/DDBJ databases">
        <title>Cohnella sp. nov. isolated from preserved vegetables.</title>
        <authorList>
            <person name="Lin S.-Y."/>
            <person name="Hung M.-H."/>
            <person name="Young C.-C."/>
        </authorList>
    </citation>
    <scope>NUCLEOTIDE SEQUENCE [LARGE SCALE GENOMIC DNA]</scope>
    <source>
        <strain evidence="1 2">CC-MHH1044</strain>
    </source>
</reference>
<gene>
    <name evidence="1" type="ORF">E6C55_12010</name>
</gene>
<evidence type="ECO:0000313" key="2">
    <source>
        <dbReference type="Proteomes" id="UP000310636"/>
    </source>
</evidence>
<name>A0A4S4BWE3_9BACL</name>
<evidence type="ECO:0000313" key="1">
    <source>
        <dbReference type="EMBL" id="THF79505.1"/>
    </source>
</evidence>
<dbReference type="OrthoDB" id="2609564at2"/>
<sequence length="99" mass="11241">MKGWIWHVEDKIGKAKLETKSADPSIAAIVDLKPYANEEIYITTYLLKEKQKTGKQIYAVIYQVDEDIVGGYGHLEDWLPGVFSLKDKERLIGEGTITK</sequence>
<comment type="caution">
    <text evidence="1">The sequence shown here is derived from an EMBL/GenBank/DDBJ whole genome shotgun (WGS) entry which is preliminary data.</text>
</comment>
<dbReference type="EMBL" id="SSOB01000013">
    <property type="protein sequence ID" value="THF79505.1"/>
    <property type="molecule type" value="Genomic_DNA"/>
</dbReference>
<proteinExistence type="predicted"/>
<dbReference type="Proteomes" id="UP000310636">
    <property type="component" value="Unassembled WGS sequence"/>
</dbReference>
<protein>
    <submittedName>
        <fullName evidence="1">DUF4830 domain-containing protein</fullName>
    </submittedName>
</protein>
<dbReference type="AlphaFoldDB" id="A0A4S4BWE3"/>
<accession>A0A4S4BWE3</accession>
<keyword evidence="2" id="KW-1185">Reference proteome</keyword>
<dbReference type="RefSeq" id="WP_136370041.1">
    <property type="nucleotide sequence ID" value="NZ_SSOB01000013.1"/>
</dbReference>